<evidence type="ECO:0000256" key="4">
    <source>
        <dbReference type="ARBA" id="ARBA00022963"/>
    </source>
</evidence>
<reference evidence="10 11" key="1">
    <citation type="journal article" date="2018" name="Elife">
        <title>Firefly genomes illuminate parallel origins of bioluminescence in beetles.</title>
        <authorList>
            <person name="Fallon T.R."/>
            <person name="Lower S.E."/>
            <person name="Chang C.H."/>
            <person name="Bessho-Uehara M."/>
            <person name="Martin G.J."/>
            <person name="Bewick A.J."/>
            <person name="Behringer M."/>
            <person name="Debat H.J."/>
            <person name="Wong I."/>
            <person name="Day J.C."/>
            <person name="Suvorov A."/>
            <person name="Silva C.J."/>
            <person name="Stanger-Hall K.F."/>
            <person name="Hall D.W."/>
            <person name="Schmitz R.J."/>
            <person name="Nelson D.R."/>
            <person name="Lewis S.M."/>
            <person name="Shigenobu S."/>
            <person name="Bybee S.M."/>
            <person name="Larracuente A.M."/>
            <person name="Oba Y."/>
            <person name="Weng J.K."/>
        </authorList>
    </citation>
    <scope>NUCLEOTIDE SEQUENCE [LARGE SCALE GENOMIC DNA]</scope>
    <source>
        <strain evidence="10">1611_PpyrPB1</strain>
        <tissue evidence="10">Whole body</tissue>
    </source>
</reference>
<gene>
    <name evidence="10" type="ORF">PPYR_07317</name>
</gene>
<dbReference type="SUPFAM" id="SSF53474">
    <property type="entry name" value="alpha/beta-Hydrolases"/>
    <property type="match status" value="1"/>
</dbReference>
<dbReference type="InterPro" id="IPR029058">
    <property type="entry name" value="AB_hydrolase_fold"/>
</dbReference>
<dbReference type="PIRSF" id="PIRSF000862">
    <property type="entry name" value="Steryl_ester_lip"/>
    <property type="match status" value="1"/>
</dbReference>
<sequence length="404" mass="45955">MLVRGLVVAILTTYSHQDAQWYGDLQLNLKVTEDAKLLVPDIIAKYGYPCEIHTVVSQDGYILEMHRIPFGKDGPSENRSAVYVQHGLLSSSADWILKGKTSLGYALADAGYDVWLANVRGTRYSRRHMFLNPDKNASSFWDFSWHNIGVDDVPTMIDYILITVKQRNIFYIGHSQGTTVFFVMCSERPQYNEKIRAMFSFAPVAWLKYMTSPLLRVISMADSAVGSLFQAIGMYEFLPQRSFLADIGGVLCGDDSLLQPLCANALFAICGFNQKQMNASLIPIIMGHTPAGAATKQFLHYTQQVNSGHFRQYDYGLFANIGKYGSAYPPDYQMKKVVAPVYLYYSRNDWLSHEIDVIRLSEELGNLKDKFIIIDDKFNHLDYLYGIDVYELLYKRVIALMKQH</sequence>
<comment type="caution">
    <text evidence="10">The sequence shown here is derived from an EMBL/GenBank/DDBJ whole genome shotgun (WGS) entry which is preliminary data.</text>
</comment>
<evidence type="ECO:0000256" key="2">
    <source>
        <dbReference type="ARBA" id="ARBA00022729"/>
    </source>
</evidence>
<accession>A0A5N4AQ32</accession>
<dbReference type="InterPro" id="IPR006693">
    <property type="entry name" value="AB_hydrolase_lipase"/>
</dbReference>
<evidence type="ECO:0000256" key="7">
    <source>
        <dbReference type="PIRNR" id="PIRNR000862"/>
    </source>
</evidence>
<evidence type="ECO:0000256" key="8">
    <source>
        <dbReference type="PIRSR" id="PIRSR000862-1"/>
    </source>
</evidence>
<keyword evidence="3 7" id="KW-0378">Hydrolase</keyword>
<keyword evidence="2" id="KW-0732">Signal</keyword>
<dbReference type="GO" id="GO:0016788">
    <property type="term" value="F:hydrolase activity, acting on ester bonds"/>
    <property type="evidence" value="ECO:0007669"/>
    <property type="project" value="InterPro"/>
</dbReference>
<keyword evidence="11" id="KW-1185">Reference proteome</keyword>
<dbReference type="GO" id="GO:0016042">
    <property type="term" value="P:lipid catabolic process"/>
    <property type="evidence" value="ECO:0007669"/>
    <property type="project" value="UniProtKB-KW"/>
</dbReference>
<dbReference type="Gene3D" id="3.40.50.1820">
    <property type="entry name" value="alpha/beta hydrolase"/>
    <property type="match status" value="1"/>
</dbReference>
<evidence type="ECO:0000256" key="3">
    <source>
        <dbReference type="ARBA" id="ARBA00022801"/>
    </source>
</evidence>
<evidence type="ECO:0000256" key="6">
    <source>
        <dbReference type="ARBA" id="ARBA00023180"/>
    </source>
</evidence>
<dbReference type="PANTHER" id="PTHR11005">
    <property type="entry name" value="LYSOSOMAL ACID LIPASE-RELATED"/>
    <property type="match status" value="1"/>
</dbReference>
<evidence type="ECO:0000313" key="11">
    <source>
        <dbReference type="Proteomes" id="UP000327044"/>
    </source>
</evidence>
<protein>
    <recommendedName>
        <fullName evidence="7">Lipase</fullName>
    </recommendedName>
</protein>
<organism evidence="10 11">
    <name type="scientific">Photinus pyralis</name>
    <name type="common">Common eastern firefly</name>
    <name type="synonym">Lampyris pyralis</name>
    <dbReference type="NCBI Taxonomy" id="7054"/>
    <lineage>
        <taxon>Eukaryota</taxon>
        <taxon>Metazoa</taxon>
        <taxon>Ecdysozoa</taxon>
        <taxon>Arthropoda</taxon>
        <taxon>Hexapoda</taxon>
        <taxon>Insecta</taxon>
        <taxon>Pterygota</taxon>
        <taxon>Neoptera</taxon>
        <taxon>Endopterygota</taxon>
        <taxon>Coleoptera</taxon>
        <taxon>Polyphaga</taxon>
        <taxon>Elateriformia</taxon>
        <taxon>Elateroidea</taxon>
        <taxon>Lampyridae</taxon>
        <taxon>Lampyrinae</taxon>
        <taxon>Photinus</taxon>
    </lineage>
</organism>
<dbReference type="AlphaFoldDB" id="A0A5N4AQ32"/>
<comment type="similarity">
    <text evidence="1 7">Belongs to the AB hydrolase superfamily. Lipase family.</text>
</comment>
<dbReference type="EMBL" id="VVIM01000005">
    <property type="protein sequence ID" value="KAB0799437.1"/>
    <property type="molecule type" value="Genomic_DNA"/>
</dbReference>
<dbReference type="Proteomes" id="UP000327044">
    <property type="component" value="Unassembled WGS sequence"/>
</dbReference>
<evidence type="ECO:0000256" key="1">
    <source>
        <dbReference type="ARBA" id="ARBA00010701"/>
    </source>
</evidence>
<dbReference type="FunFam" id="3.40.50.1820:FF:000021">
    <property type="entry name" value="Lipase"/>
    <property type="match status" value="1"/>
</dbReference>
<keyword evidence="4 7" id="KW-0442">Lipid degradation</keyword>
<feature type="active site" description="Nucleophile" evidence="8">
    <location>
        <position position="175"/>
    </location>
</feature>
<evidence type="ECO:0000313" key="10">
    <source>
        <dbReference type="EMBL" id="KAB0799437.1"/>
    </source>
</evidence>
<dbReference type="Pfam" id="PF04083">
    <property type="entry name" value="Abhydro_lipase"/>
    <property type="match status" value="1"/>
</dbReference>
<keyword evidence="6" id="KW-0325">Glycoprotein</keyword>
<evidence type="ECO:0000259" key="9">
    <source>
        <dbReference type="Pfam" id="PF04083"/>
    </source>
</evidence>
<name>A0A5N4AQ32_PHOPY</name>
<feature type="active site" description="Charge relay system" evidence="8">
    <location>
        <position position="380"/>
    </location>
</feature>
<feature type="domain" description="Partial AB-hydrolase lipase" evidence="9">
    <location>
        <begin position="39"/>
        <end position="98"/>
    </location>
</feature>
<feature type="active site" description="Charge relay system" evidence="8">
    <location>
        <position position="349"/>
    </location>
</feature>
<dbReference type="FunCoup" id="A0A5N4AQ32">
    <property type="interactions" value="111"/>
</dbReference>
<evidence type="ECO:0000256" key="5">
    <source>
        <dbReference type="ARBA" id="ARBA00023098"/>
    </source>
</evidence>
<dbReference type="InParanoid" id="A0A5N4AQ32"/>
<dbReference type="InterPro" id="IPR025483">
    <property type="entry name" value="Lipase_euk"/>
</dbReference>
<keyword evidence="5" id="KW-0443">Lipid metabolism</keyword>
<dbReference type="OrthoDB" id="9974421at2759"/>
<proteinExistence type="inferred from homology"/>